<dbReference type="SUPFAM" id="SSF53067">
    <property type="entry name" value="Actin-like ATPase domain"/>
    <property type="match status" value="2"/>
</dbReference>
<feature type="region of interest" description="Disordered" evidence="2">
    <location>
        <begin position="442"/>
        <end position="470"/>
    </location>
</feature>
<dbReference type="Proteomes" id="UP000807716">
    <property type="component" value="Unassembled WGS sequence"/>
</dbReference>
<dbReference type="PANTHER" id="PTHR11937">
    <property type="entry name" value="ACTIN"/>
    <property type="match status" value="1"/>
</dbReference>
<sequence length="533" mass="59117">MSLPLTKFRDLSFKSSIYGIEERIVLDIGSCYLKCGFSGEARPRKFISLHLSEEAMDDYLGLNPPVVPHLGHPCGERCSDGVTAALRAKDPTKYAELYDLDLMRVTSQGYTEQDCLKMLEDRLFEYLYDVYFKYLLTDPKQRKVIICESPLAPIALKETIAKVLFKKLQVPSISFAPTHLLALLTTGTATGLVVDCGHLETSALPIFSTRPLTPFIQSTPRAGKFLSNHLKHLLRTMCPITLVDNPTDMRVIPEAMLTDAFLETIKTRILFASPLMITARDDVSQDEMNAKYRDMSGSTEVHVEVWLQEEQARGVLAIPGWIRERACECLFTGDEDAESVTTCILDAVLKAPSDLRRPLISSLLLIGGTAQLPNFQNRLLQELRRELQTNKRWNALSGLTEAVRFLDDLADPSQPPPPPPPASTATEMEKELLADLEALPARSRSSLSASGAGSNRASLQVDRRRKRDAVPKVYESSGRVFMPNCRGWIGGSLIGSLKASGPELLRENYNGTVPDWSTSDITGGIPMPLYEAQ</sequence>
<dbReference type="InterPro" id="IPR004000">
    <property type="entry name" value="Actin"/>
</dbReference>
<evidence type="ECO:0000313" key="3">
    <source>
        <dbReference type="EMBL" id="KAG0268707.1"/>
    </source>
</evidence>
<dbReference type="Gene3D" id="3.30.420.40">
    <property type="match status" value="2"/>
</dbReference>
<protein>
    <recommendedName>
        <fullName evidence="5">Actin-like ATPase domain-containing protein</fullName>
    </recommendedName>
</protein>
<accession>A0A9P6QHG8</accession>
<dbReference type="Gene3D" id="3.90.640.10">
    <property type="entry name" value="Actin, Chain A, domain 4"/>
    <property type="match status" value="1"/>
</dbReference>
<reference evidence="3" key="1">
    <citation type="journal article" date="2020" name="Fungal Divers.">
        <title>Resolving the Mortierellaceae phylogeny through synthesis of multi-gene phylogenetics and phylogenomics.</title>
        <authorList>
            <person name="Vandepol N."/>
            <person name="Liber J."/>
            <person name="Desiro A."/>
            <person name="Na H."/>
            <person name="Kennedy M."/>
            <person name="Barry K."/>
            <person name="Grigoriev I.V."/>
            <person name="Miller A.N."/>
            <person name="O'Donnell K."/>
            <person name="Stajich J.E."/>
            <person name="Bonito G."/>
        </authorList>
    </citation>
    <scope>NUCLEOTIDE SEQUENCE</scope>
    <source>
        <strain evidence="3">BC1065</strain>
    </source>
</reference>
<evidence type="ECO:0000256" key="2">
    <source>
        <dbReference type="SAM" id="MobiDB-lite"/>
    </source>
</evidence>
<organism evidence="3 4">
    <name type="scientific">Actinomortierella ambigua</name>
    <dbReference type="NCBI Taxonomy" id="1343610"/>
    <lineage>
        <taxon>Eukaryota</taxon>
        <taxon>Fungi</taxon>
        <taxon>Fungi incertae sedis</taxon>
        <taxon>Mucoromycota</taxon>
        <taxon>Mortierellomycotina</taxon>
        <taxon>Mortierellomycetes</taxon>
        <taxon>Mortierellales</taxon>
        <taxon>Mortierellaceae</taxon>
        <taxon>Actinomortierella</taxon>
    </lineage>
</organism>
<dbReference type="CDD" id="cd10207">
    <property type="entry name" value="ASKHA_NBD_Arp10"/>
    <property type="match status" value="1"/>
</dbReference>
<evidence type="ECO:0000256" key="1">
    <source>
        <dbReference type="RuleBase" id="RU000487"/>
    </source>
</evidence>
<dbReference type="EMBL" id="JAAAJB010000043">
    <property type="protein sequence ID" value="KAG0268707.1"/>
    <property type="molecule type" value="Genomic_DNA"/>
</dbReference>
<proteinExistence type="inferred from homology"/>
<evidence type="ECO:0000313" key="4">
    <source>
        <dbReference type="Proteomes" id="UP000807716"/>
    </source>
</evidence>
<comment type="caution">
    <text evidence="3">The sequence shown here is derived from an EMBL/GenBank/DDBJ whole genome shotgun (WGS) entry which is preliminary data.</text>
</comment>
<dbReference type="Pfam" id="PF00022">
    <property type="entry name" value="Actin"/>
    <property type="match status" value="1"/>
</dbReference>
<comment type="similarity">
    <text evidence="1">Belongs to the actin family.</text>
</comment>
<dbReference type="AlphaFoldDB" id="A0A9P6QHG8"/>
<dbReference type="InterPro" id="IPR043129">
    <property type="entry name" value="ATPase_NBD"/>
</dbReference>
<dbReference type="SMART" id="SM00268">
    <property type="entry name" value="ACTIN"/>
    <property type="match status" value="1"/>
</dbReference>
<keyword evidence="4" id="KW-1185">Reference proteome</keyword>
<dbReference type="OrthoDB" id="337660at2759"/>
<feature type="compositionally biased region" description="Low complexity" evidence="2">
    <location>
        <begin position="442"/>
        <end position="459"/>
    </location>
</feature>
<evidence type="ECO:0008006" key="5">
    <source>
        <dbReference type="Google" id="ProtNLM"/>
    </source>
</evidence>
<gene>
    <name evidence="3" type="ORF">DFQ27_005947</name>
</gene>
<name>A0A9P6QHG8_9FUNG</name>